<reference evidence="2 3" key="1">
    <citation type="submission" date="2005-09" db="EMBL/GenBank/DDBJ databases">
        <authorList>
            <person name="Mural R.J."/>
            <person name="Li P.W."/>
            <person name="Adams M.D."/>
            <person name="Amanatides P.G."/>
            <person name="Baden-Tillson H."/>
            <person name="Barnstead M."/>
            <person name="Chin S.H."/>
            <person name="Dew I."/>
            <person name="Evans C.A."/>
            <person name="Ferriera S."/>
            <person name="Flanigan M."/>
            <person name="Fosler C."/>
            <person name="Glodek A."/>
            <person name="Gu Z."/>
            <person name="Holt R.A."/>
            <person name="Jennings D."/>
            <person name="Kraft C.L."/>
            <person name="Lu F."/>
            <person name="Nguyen T."/>
            <person name="Nusskern D.R."/>
            <person name="Pfannkoch C.M."/>
            <person name="Sitter C."/>
            <person name="Sutton G.G."/>
            <person name="Venter J.C."/>
            <person name="Wang Z."/>
            <person name="Woodage T."/>
            <person name="Zheng X.H."/>
            <person name="Zhong F."/>
        </authorList>
    </citation>
    <scope>NUCLEOTIDE SEQUENCE [LARGE SCALE GENOMIC DNA]</scope>
    <source>
        <strain>BN</strain>
        <strain evidence="3">Sprague-Dawley</strain>
    </source>
</reference>
<keyword evidence="1" id="KW-0812">Transmembrane</keyword>
<organism evidence="2 3">
    <name type="scientific">Rattus norvegicus</name>
    <name type="common">Rat</name>
    <dbReference type="NCBI Taxonomy" id="10116"/>
    <lineage>
        <taxon>Eukaryota</taxon>
        <taxon>Metazoa</taxon>
        <taxon>Chordata</taxon>
        <taxon>Craniata</taxon>
        <taxon>Vertebrata</taxon>
        <taxon>Euteleostomi</taxon>
        <taxon>Mammalia</taxon>
        <taxon>Eutheria</taxon>
        <taxon>Euarchontoglires</taxon>
        <taxon>Glires</taxon>
        <taxon>Rodentia</taxon>
        <taxon>Myomorpha</taxon>
        <taxon>Muroidea</taxon>
        <taxon>Muridae</taxon>
        <taxon>Murinae</taxon>
        <taxon>Rattus</taxon>
    </lineage>
</organism>
<feature type="transmembrane region" description="Helical" evidence="1">
    <location>
        <begin position="58"/>
        <end position="79"/>
    </location>
</feature>
<name>A6IN61_RAT</name>
<evidence type="ECO:0000313" key="3">
    <source>
        <dbReference type="Proteomes" id="UP000234681"/>
    </source>
</evidence>
<proteinExistence type="predicted"/>
<keyword evidence="1" id="KW-1133">Transmembrane helix</keyword>
<protein>
    <submittedName>
        <fullName evidence="2">RCG63416</fullName>
    </submittedName>
</protein>
<dbReference type="AlphaFoldDB" id="A6IN61"/>
<dbReference type="Proteomes" id="UP000234681">
    <property type="component" value="Chromosome 4"/>
</dbReference>
<evidence type="ECO:0000313" key="2">
    <source>
        <dbReference type="EMBL" id="EDM01378.1"/>
    </source>
</evidence>
<accession>A6IN61</accession>
<keyword evidence="1" id="KW-0472">Membrane</keyword>
<evidence type="ECO:0000256" key="1">
    <source>
        <dbReference type="SAM" id="Phobius"/>
    </source>
</evidence>
<gene>
    <name evidence="2" type="ORF">rCG_63416</name>
</gene>
<dbReference type="EMBL" id="CH473964">
    <property type="protein sequence ID" value="EDM01378.1"/>
    <property type="molecule type" value="Genomic_DNA"/>
</dbReference>
<sequence>MKIKLLSEYMSKGRRVKGRGPANYLLPFLKQCEELSFSKLSKSFTTELDLSFPQTTPLFLIFFLILKVISNFVKSLFFYP</sequence>